<keyword evidence="1" id="KW-1133">Transmembrane helix</keyword>
<evidence type="ECO:0000256" key="1">
    <source>
        <dbReference type="SAM" id="Phobius"/>
    </source>
</evidence>
<feature type="transmembrane region" description="Helical" evidence="1">
    <location>
        <begin position="108"/>
        <end position="133"/>
    </location>
</feature>
<sequence length="220" mass="25180">MKAIGHILARYTAWIWGLLKLLGIWGVFVIAFADSALLGMPVDAIVATYVYQDRKRLLFYIVMASLGSALGSIPLYIIGYLGGEKVLRKRISEERFLKIHRSFEQHEFWALMFPAMLPPPMPFKIFVLGAAVFEMRFRDFLAAIFAGRFVRFLVLSVLTLWFGPEIVQLVGALFRRRFYWALAALLAIAFVIWLLQRRRKAKKSITRQTEKASGSQSLSD</sequence>
<dbReference type="InterPro" id="IPR032816">
    <property type="entry name" value="VTT_dom"/>
</dbReference>
<name>A0A2U3L1D2_9BACT</name>
<feature type="transmembrane region" description="Helical" evidence="1">
    <location>
        <begin position="57"/>
        <end position="78"/>
    </location>
</feature>
<dbReference type="Proteomes" id="UP000238701">
    <property type="component" value="Unassembled WGS sequence"/>
</dbReference>
<dbReference type="Pfam" id="PF09335">
    <property type="entry name" value="VTT_dom"/>
    <property type="match status" value="1"/>
</dbReference>
<accession>A0A2U3L1D2</accession>
<feature type="domain" description="VTT" evidence="2">
    <location>
        <begin position="56"/>
        <end position="158"/>
    </location>
</feature>
<dbReference type="GO" id="GO:0005886">
    <property type="term" value="C:plasma membrane"/>
    <property type="evidence" value="ECO:0007669"/>
    <property type="project" value="TreeGrafter"/>
</dbReference>
<dbReference type="OrthoDB" id="115324at2"/>
<dbReference type="InterPro" id="IPR051311">
    <property type="entry name" value="DedA_domain"/>
</dbReference>
<gene>
    <name evidence="3" type="ORF">SBA1_600038</name>
</gene>
<reference evidence="4" key="1">
    <citation type="submission" date="2018-02" db="EMBL/GenBank/DDBJ databases">
        <authorList>
            <person name="Hausmann B."/>
        </authorList>
    </citation>
    <scope>NUCLEOTIDE SEQUENCE [LARGE SCALE GENOMIC DNA]</scope>
    <source>
        <strain evidence="4">Peat soil MAG SbA1</strain>
    </source>
</reference>
<evidence type="ECO:0000313" key="3">
    <source>
        <dbReference type="EMBL" id="SPF45735.1"/>
    </source>
</evidence>
<evidence type="ECO:0000313" key="4">
    <source>
        <dbReference type="Proteomes" id="UP000238701"/>
    </source>
</evidence>
<dbReference type="PANTHER" id="PTHR42709">
    <property type="entry name" value="ALKALINE PHOSPHATASE LIKE PROTEIN"/>
    <property type="match status" value="1"/>
</dbReference>
<dbReference type="AlphaFoldDB" id="A0A2U3L1D2"/>
<dbReference type="EMBL" id="OMOD01000156">
    <property type="protein sequence ID" value="SPF45735.1"/>
    <property type="molecule type" value="Genomic_DNA"/>
</dbReference>
<organism evidence="3 4">
    <name type="scientific">Candidatus Sulfotelmatobacter kueseliae</name>
    <dbReference type="NCBI Taxonomy" id="2042962"/>
    <lineage>
        <taxon>Bacteria</taxon>
        <taxon>Pseudomonadati</taxon>
        <taxon>Acidobacteriota</taxon>
        <taxon>Terriglobia</taxon>
        <taxon>Terriglobales</taxon>
        <taxon>Candidatus Korobacteraceae</taxon>
        <taxon>Candidatus Sulfotelmatobacter</taxon>
    </lineage>
</organism>
<feature type="transmembrane region" description="Helical" evidence="1">
    <location>
        <begin position="178"/>
        <end position="195"/>
    </location>
</feature>
<feature type="transmembrane region" description="Helical" evidence="1">
    <location>
        <begin position="24"/>
        <end position="50"/>
    </location>
</feature>
<keyword evidence="1" id="KW-0812">Transmembrane</keyword>
<proteinExistence type="predicted"/>
<feature type="transmembrane region" description="Helical" evidence="1">
    <location>
        <begin position="140"/>
        <end position="163"/>
    </location>
</feature>
<dbReference type="PANTHER" id="PTHR42709:SF11">
    <property type="entry name" value="DEDA FAMILY PROTEIN"/>
    <property type="match status" value="1"/>
</dbReference>
<keyword evidence="1" id="KW-0472">Membrane</keyword>
<evidence type="ECO:0000259" key="2">
    <source>
        <dbReference type="Pfam" id="PF09335"/>
    </source>
</evidence>
<protein>
    <recommendedName>
        <fullName evidence="2">VTT domain-containing protein</fullName>
    </recommendedName>
</protein>